<evidence type="ECO:0008006" key="3">
    <source>
        <dbReference type="Google" id="ProtNLM"/>
    </source>
</evidence>
<dbReference type="EMBL" id="JAOZYC010000024">
    <property type="protein sequence ID" value="MEB8336865.1"/>
    <property type="molecule type" value="Genomic_DNA"/>
</dbReference>
<keyword evidence="2" id="KW-1185">Reference proteome</keyword>
<name>A0ABU6EYN6_9ACTN</name>
<gene>
    <name evidence="1" type="ORF">OKJ99_04960</name>
</gene>
<comment type="caution">
    <text evidence="1">The sequence shown here is derived from an EMBL/GenBank/DDBJ whole genome shotgun (WGS) entry which is preliminary data.</text>
</comment>
<dbReference type="RefSeq" id="WP_326014498.1">
    <property type="nucleotide sequence ID" value="NZ_JAOZYC010000024.1"/>
</dbReference>
<sequence length="154" mass="17521">MSRSQIADRLQELGALYAANSVVRPEEREWRSRAFLRRLVTDLRRPGFALVVAENTPLTGCAYGFPFRGGLFEIREIVVPQRVREQSPSRDWNLARRLQRRLLDDHGHATGLTLVDRTDVKALAALRSWGWRDTSGTPYGIPLLDPRCALLLGR</sequence>
<reference evidence="1 2" key="1">
    <citation type="submission" date="2022-10" db="EMBL/GenBank/DDBJ databases">
        <authorList>
            <person name="Xie J."/>
            <person name="Shen N."/>
        </authorList>
    </citation>
    <scope>NUCLEOTIDE SEQUENCE [LARGE SCALE GENOMIC DNA]</scope>
    <source>
        <strain evidence="1 2">YIM65594</strain>
    </source>
</reference>
<evidence type="ECO:0000313" key="2">
    <source>
        <dbReference type="Proteomes" id="UP001354931"/>
    </source>
</evidence>
<accession>A0ABU6EYN6</accession>
<protein>
    <recommendedName>
        <fullName evidence="3">GNAT family N-acetyltransferase</fullName>
    </recommendedName>
</protein>
<dbReference type="Proteomes" id="UP001354931">
    <property type="component" value="Unassembled WGS sequence"/>
</dbReference>
<proteinExistence type="predicted"/>
<organism evidence="1 2">
    <name type="scientific">Streptomyces endophyticus</name>
    <dbReference type="NCBI Taxonomy" id="714166"/>
    <lineage>
        <taxon>Bacteria</taxon>
        <taxon>Bacillati</taxon>
        <taxon>Actinomycetota</taxon>
        <taxon>Actinomycetes</taxon>
        <taxon>Kitasatosporales</taxon>
        <taxon>Streptomycetaceae</taxon>
        <taxon>Streptomyces</taxon>
    </lineage>
</organism>
<evidence type="ECO:0000313" key="1">
    <source>
        <dbReference type="EMBL" id="MEB8336865.1"/>
    </source>
</evidence>